<evidence type="ECO:0000313" key="13">
    <source>
        <dbReference type="EMBL" id="SGY31762.1"/>
    </source>
</evidence>
<dbReference type="InterPro" id="IPR056744">
    <property type="entry name" value="TRM5/TYW2-like_N"/>
</dbReference>
<comment type="catalytic activity">
    <reaction evidence="9 10">
        <text>guanosine(37) in tRNA + S-adenosyl-L-methionine = N(1)-methylguanosine(37) in tRNA + S-adenosyl-L-homocysteine + H(+)</text>
        <dbReference type="Rhea" id="RHEA:36899"/>
        <dbReference type="Rhea" id="RHEA-COMP:10145"/>
        <dbReference type="Rhea" id="RHEA-COMP:10147"/>
        <dbReference type="ChEBI" id="CHEBI:15378"/>
        <dbReference type="ChEBI" id="CHEBI:57856"/>
        <dbReference type="ChEBI" id="CHEBI:59789"/>
        <dbReference type="ChEBI" id="CHEBI:73542"/>
        <dbReference type="ChEBI" id="CHEBI:74269"/>
        <dbReference type="EC" id="2.1.1.228"/>
    </reaction>
</comment>
<dbReference type="GO" id="GO:0005759">
    <property type="term" value="C:mitochondrial matrix"/>
    <property type="evidence" value="ECO:0007669"/>
    <property type="project" value="UniProtKB-SubCell"/>
</dbReference>
<dbReference type="GO" id="GO:0070901">
    <property type="term" value="P:mitochondrial tRNA methylation"/>
    <property type="evidence" value="ECO:0007669"/>
    <property type="project" value="TreeGrafter"/>
</dbReference>
<evidence type="ECO:0000256" key="9">
    <source>
        <dbReference type="ARBA" id="ARBA00047783"/>
    </source>
</evidence>
<feature type="compositionally biased region" description="Low complexity" evidence="11">
    <location>
        <begin position="408"/>
        <end position="420"/>
    </location>
</feature>
<name>A0A2X0P1F3_9BASI</name>
<keyword evidence="2 10" id="KW-0963">Cytoplasm</keyword>
<dbReference type="Proteomes" id="UP000249464">
    <property type="component" value="Unassembled WGS sequence"/>
</dbReference>
<dbReference type="GO" id="GO:0002939">
    <property type="term" value="P:tRNA N1-guanine methylation"/>
    <property type="evidence" value="ECO:0007669"/>
    <property type="project" value="TreeGrafter"/>
</dbReference>
<feature type="compositionally biased region" description="Polar residues" evidence="11">
    <location>
        <begin position="16"/>
        <end position="28"/>
    </location>
</feature>
<evidence type="ECO:0000256" key="4">
    <source>
        <dbReference type="ARBA" id="ARBA00022679"/>
    </source>
</evidence>
<feature type="region of interest" description="Disordered" evidence="11">
    <location>
        <begin position="394"/>
        <end position="426"/>
    </location>
</feature>
<dbReference type="GO" id="GO:0052906">
    <property type="term" value="F:tRNA (guanine(37)-N1)-methyltransferase activity"/>
    <property type="evidence" value="ECO:0007669"/>
    <property type="project" value="UniProtKB-UniRule"/>
</dbReference>
<keyword evidence="6 10" id="KW-0819">tRNA processing</keyword>
<keyword evidence="8 10" id="KW-0539">Nucleus</keyword>
<protein>
    <recommendedName>
        <fullName evidence="10">tRNA (guanine(37)-N1)-methyltransferase</fullName>
        <ecNumber evidence="10">2.1.1.228</ecNumber>
    </recommendedName>
    <alternativeName>
        <fullName evidence="10">M1G-methyltransferase</fullName>
    </alternativeName>
    <alternativeName>
        <fullName evidence="10">tRNA [GM37] methyltransferase</fullName>
    </alternativeName>
    <alternativeName>
        <fullName evidence="10">tRNA methyltransferase 5</fullName>
    </alternativeName>
</protein>
<evidence type="ECO:0000256" key="5">
    <source>
        <dbReference type="ARBA" id="ARBA00022691"/>
    </source>
</evidence>
<comment type="similarity">
    <text evidence="1">Belongs to the class I-like SAM-binding methyltransferase superfamily. TRM5/TYW2 family.</text>
</comment>
<comment type="function">
    <text evidence="10">Specifically methylates the N1 position of guanosine-37 in various cytoplasmic and mitochondrial tRNAs. Methylation is not dependent on the nature of the nucleoside 5' of the target nucleoside. This is the first step in the biosynthesis of wybutosine (yW), a modified base adjacent to the anticodon of tRNAs and required for accurate decoding.</text>
</comment>
<dbReference type="InterPro" id="IPR030382">
    <property type="entry name" value="MeTrfase_TRM5/TYW2"/>
</dbReference>
<reference evidence="13 14" key="1">
    <citation type="submission" date="2016-11" db="EMBL/GenBank/DDBJ databases">
        <authorList>
            <person name="Jaros S."/>
            <person name="Januszkiewicz K."/>
            <person name="Wedrychowicz H."/>
        </authorList>
    </citation>
    <scope>NUCLEOTIDE SEQUENCE [LARGE SCALE GENOMIC DNA]</scope>
</reference>
<dbReference type="PANTHER" id="PTHR23245:SF36">
    <property type="entry name" value="TRNA (GUANINE(37)-N1)-METHYLTRANSFERASE"/>
    <property type="match status" value="1"/>
</dbReference>
<evidence type="ECO:0000256" key="7">
    <source>
        <dbReference type="ARBA" id="ARBA00023128"/>
    </source>
</evidence>
<comment type="similarity">
    <text evidence="10">Belongs to the TRM5 / TYW2 family.</text>
</comment>
<keyword evidence="3 10" id="KW-0489">Methyltransferase</keyword>
<dbReference type="Pfam" id="PF25133">
    <property type="entry name" value="TYW2_N_2"/>
    <property type="match status" value="1"/>
</dbReference>
<keyword evidence="4 10" id="KW-0808">Transferase</keyword>
<feature type="domain" description="SAM-dependent methyltransferase TRM5/TYW2-type" evidence="12">
    <location>
        <begin position="202"/>
        <end position="537"/>
    </location>
</feature>
<dbReference type="Gene3D" id="3.40.50.150">
    <property type="entry name" value="Vaccinia Virus protein VP39"/>
    <property type="match status" value="1"/>
</dbReference>
<dbReference type="InterPro" id="IPR025792">
    <property type="entry name" value="tRNA_Gua_MeTrfase_euk"/>
</dbReference>
<evidence type="ECO:0000256" key="3">
    <source>
        <dbReference type="ARBA" id="ARBA00022603"/>
    </source>
</evidence>
<dbReference type="PROSITE" id="PS51684">
    <property type="entry name" value="SAM_MT_TRM5_TYW2"/>
    <property type="match status" value="1"/>
</dbReference>
<feature type="binding site" evidence="10">
    <location>
        <position position="439"/>
    </location>
    <ligand>
        <name>S-adenosyl-L-methionine</name>
        <dbReference type="ChEBI" id="CHEBI:59789"/>
    </ligand>
</feature>
<sequence length="541" mass="60298">MPPTLHRFLLRTMSSCSISQGTTRPSKSTGMGTGTGTGSRFNREVAPPIHRGMTELDRSRFSTRLRFVAAKIPANETGRFRDGVAKSYVIRSTRRLSLSGKARTDQVSSRSLTCGALNSSLLRIPRLPAVVNDPDTQTHRRVILQLPREEITKDSPLQRVLDELGGSWVDHDITLDYEYWSADQILQSILPEDLLDESPTSFTQVGHIAHLNLRDEYLPHRHLIGQIILDKNKAVRTVVNKLDTIDNEFRNFAMEVLAGPAEFVVTTSESGCTFTFDFSQVYWNSRLQMEHLRLVESFDPKDVLVDAFAGVGPFAIPAGKKGCGVSASDLNPASASALKENATANKASPARFCLKVDHIVRTGNADGRDWIRQSVLNIWNTPFPAYTPPLSAKARGKLARRANDPKASPSTTSSPQKPTSVAPMDLGPPRRLVDHFVMNLPELAITMLDAYKGLYHELYKLPGARQAIEKRGEEGLPMVHCYCFTKNMDDQEGDILARASQALGMPVTKEARDYKLRFVRDVAPKKEMYCLEFRLSKEMVE</sequence>
<dbReference type="EC" id="2.1.1.228" evidence="10"/>
<evidence type="ECO:0000256" key="10">
    <source>
        <dbReference type="HAMAP-Rule" id="MF_03152"/>
    </source>
</evidence>
<feature type="binding site" evidence="10">
    <location>
        <begin position="366"/>
        <end position="367"/>
    </location>
    <ligand>
        <name>S-adenosyl-L-methionine</name>
        <dbReference type="ChEBI" id="CHEBI:59789"/>
    </ligand>
</feature>
<evidence type="ECO:0000256" key="2">
    <source>
        <dbReference type="ARBA" id="ARBA00022490"/>
    </source>
</evidence>
<evidence type="ECO:0000256" key="11">
    <source>
        <dbReference type="SAM" id="MobiDB-lite"/>
    </source>
</evidence>
<dbReference type="GO" id="GO:0005634">
    <property type="term" value="C:nucleus"/>
    <property type="evidence" value="ECO:0007669"/>
    <property type="project" value="UniProtKB-SubCell"/>
</dbReference>
<dbReference type="InterPro" id="IPR029063">
    <property type="entry name" value="SAM-dependent_MTases_sf"/>
</dbReference>
<comment type="subcellular location">
    <subcellularLocation>
        <location evidence="10">Mitochondrion matrix</location>
    </subcellularLocation>
    <subcellularLocation>
        <location evidence="10">Nucleus</location>
    </subcellularLocation>
    <subcellularLocation>
        <location evidence="10">Cytoplasm</location>
    </subcellularLocation>
    <text evidence="10">Predominantly in the mitochondria and in the nucleus.</text>
</comment>
<comment type="subunit">
    <text evidence="10">Monomer.</text>
</comment>
<dbReference type="STRING" id="796604.A0A2X0P1F3"/>
<dbReference type="HAMAP" id="MF_03152">
    <property type="entry name" value="TRM5"/>
    <property type="match status" value="1"/>
</dbReference>
<feature type="region of interest" description="Disordered" evidence="11">
    <location>
        <begin position="16"/>
        <end position="44"/>
    </location>
</feature>
<dbReference type="AlphaFoldDB" id="A0A2X0P1F3"/>
<gene>
    <name evidence="13" type="primary">BQ5605_C002g01259</name>
    <name evidence="10" type="synonym">TRM5</name>
    <name evidence="13" type="ORF">BQ5605_C002G01259</name>
</gene>
<dbReference type="InterPro" id="IPR056743">
    <property type="entry name" value="TRM5-TYW2-like_MTfase"/>
</dbReference>
<feature type="binding site" evidence="10">
    <location>
        <position position="291"/>
    </location>
    <ligand>
        <name>S-adenosyl-L-methionine</name>
        <dbReference type="ChEBI" id="CHEBI:59789"/>
    </ligand>
</feature>
<keyword evidence="14" id="KW-1185">Reference proteome</keyword>
<dbReference type="Gene3D" id="3.30.300.110">
    <property type="entry name" value="Met-10+ protein-like domains"/>
    <property type="match status" value="1"/>
</dbReference>
<dbReference type="PANTHER" id="PTHR23245">
    <property type="entry name" value="TRNA METHYLTRANSFERASE"/>
    <property type="match status" value="1"/>
</dbReference>
<evidence type="ECO:0000259" key="12">
    <source>
        <dbReference type="PROSITE" id="PS51684"/>
    </source>
</evidence>
<dbReference type="SUPFAM" id="SSF53335">
    <property type="entry name" value="S-adenosyl-L-methionine-dependent methyltransferases"/>
    <property type="match status" value="1"/>
</dbReference>
<proteinExistence type="inferred from homology"/>
<accession>A0A2X0P1F3</accession>
<dbReference type="FunFam" id="3.30.300.110:FF:000001">
    <property type="entry name" value="tRNA (guanine(37)-N1)-methyltransferase"/>
    <property type="match status" value="1"/>
</dbReference>
<evidence type="ECO:0000256" key="6">
    <source>
        <dbReference type="ARBA" id="ARBA00022694"/>
    </source>
</evidence>
<evidence type="ECO:0000313" key="14">
    <source>
        <dbReference type="Proteomes" id="UP000249464"/>
    </source>
</evidence>
<keyword evidence="7 10" id="KW-0496">Mitochondrion</keyword>
<evidence type="ECO:0000256" key="1">
    <source>
        <dbReference type="ARBA" id="ARBA00009775"/>
    </source>
</evidence>
<dbReference type="Pfam" id="PF02475">
    <property type="entry name" value="TRM5-TYW2_MTfase"/>
    <property type="match status" value="1"/>
</dbReference>
<dbReference type="EMBL" id="FQNC01000041">
    <property type="protein sequence ID" value="SGY31762.1"/>
    <property type="molecule type" value="Genomic_DNA"/>
</dbReference>
<feature type="binding site" evidence="10">
    <location>
        <begin position="329"/>
        <end position="330"/>
    </location>
    <ligand>
        <name>S-adenosyl-L-methionine</name>
        <dbReference type="ChEBI" id="CHEBI:59789"/>
    </ligand>
</feature>
<keyword evidence="5 10" id="KW-0949">S-adenosyl-L-methionine</keyword>
<evidence type="ECO:0000256" key="8">
    <source>
        <dbReference type="ARBA" id="ARBA00023242"/>
    </source>
</evidence>
<organism evidence="13 14">
    <name type="scientific">Microbotryum silenes-dioicae</name>
    <dbReference type="NCBI Taxonomy" id="796604"/>
    <lineage>
        <taxon>Eukaryota</taxon>
        <taxon>Fungi</taxon>
        <taxon>Dikarya</taxon>
        <taxon>Basidiomycota</taxon>
        <taxon>Pucciniomycotina</taxon>
        <taxon>Microbotryomycetes</taxon>
        <taxon>Microbotryales</taxon>
        <taxon>Microbotryaceae</taxon>
        <taxon>Microbotryum</taxon>
    </lineage>
</organism>